<organism evidence="1 2">
    <name type="scientific">Talaromyces proteolyticus</name>
    <dbReference type="NCBI Taxonomy" id="1131652"/>
    <lineage>
        <taxon>Eukaryota</taxon>
        <taxon>Fungi</taxon>
        <taxon>Dikarya</taxon>
        <taxon>Ascomycota</taxon>
        <taxon>Pezizomycotina</taxon>
        <taxon>Eurotiomycetes</taxon>
        <taxon>Eurotiomycetidae</taxon>
        <taxon>Eurotiales</taxon>
        <taxon>Trichocomaceae</taxon>
        <taxon>Talaromyces</taxon>
        <taxon>Talaromyces sect. Bacilispori</taxon>
    </lineage>
</organism>
<evidence type="ECO:0000313" key="2">
    <source>
        <dbReference type="Proteomes" id="UP001201262"/>
    </source>
</evidence>
<name>A0AAD4KPY1_9EURO</name>
<dbReference type="EMBL" id="JAJTJA010000007">
    <property type="protein sequence ID" value="KAH8696393.1"/>
    <property type="molecule type" value="Genomic_DNA"/>
</dbReference>
<protein>
    <submittedName>
        <fullName evidence="1">Uncharacterized protein</fullName>
    </submittedName>
</protein>
<dbReference type="RefSeq" id="XP_046071330.1">
    <property type="nucleotide sequence ID" value="XM_046220547.1"/>
</dbReference>
<reference evidence="1" key="1">
    <citation type="submission" date="2021-12" db="EMBL/GenBank/DDBJ databases">
        <title>Convergent genome expansion in fungi linked to evolution of root-endophyte symbiosis.</title>
        <authorList>
            <consortium name="DOE Joint Genome Institute"/>
            <person name="Ke Y.-H."/>
            <person name="Bonito G."/>
            <person name="Liao H.-L."/>
            <person name="Looney B."/>
            <person name="Rojas-Flechas A."/>
            <person name="Nash J."/>
            <person name="Hameed K."/>
            <person name="Schadt C."/>
            <person name="Martin F."/>
            <person name="Crous P.W."/>
            <person name="Miettinen O."/>
            <person name="Magnuson J.K."/>
            <person name="Labbe J."/>
            <person name="Jacobson D."/>
            <person name="Doktycz M.J."/>
            <person name="Veneault-Fourrey C."/>
            <person name="Kuo A."/>
            <person name="Mondo S."/>
            <person name="Calhoun S."/>
            <person name="Riley R."/>
            <person name="Ohm R."/>
            <person name="LaButti K."/>
            <person name="Andreopoulos B."/>
            <person name="Pangilinan J."/>
            <person name="Nolan M."/>
            <person name="Tritt A."/>
            <person name="Clum A."/>
            <person name="Lipzen A."/>
            <person name="Daum C."/>
            <person name="Barry K."/>
            <person name="Grigoriev I.V."/>
            <person name="Vilgalys R."/>
        </authorList>
    </citation>
    <scope>NUCLEOTIDE SEQUENCE</scope>
    <source>
        <strain evidence="1">PMI_201</strain>
    </source>
</reference>
<keyword evidence="2" id="KW-1185">Reference proteome</keyword>
<dbReference type="Proteomes" id="UP001201262">
    <property type="component" value="Unassembled WGS sequence"/>
</dbReference>
<proteinExistence type="predicted"/>
<comment type="caution">
    <text evidence="1">The sequence shown here is derived from an EMBL/GenBank/DDBJ whole genome shotgun (WGS) entry which is preliminary data.</text>
</comment>
<dbReference type="GeneID" id="70250834"/>
<sequence>MTRHALRKPQAKHTISLPPNGIITLKPGSPSLVRSRPLGTSDVVLTFTIPPPSSHTTYIMHISELQNLDSCFVHFTLLTQQQLHYNTTARDECHVTVFTAHRQDVIRERVAAQIRKRMNTRSHSQIHIVWREFDAGNKTTTREDGSDSDVEGLVQGRVEVQYCGYDYSPKTNVDARVVYDTCY</sequence>
<evidence type="ECO:0000313" key="1">
    <source>
        <dbReference type="EMBL" id="KAH8696393.1"/>
    </source>
</evidence>
<gene>
    <name evidence="1" type="ORF">BGW36DRAFT_428407</name>
</gene>
<accession>A0AAD4KPY1</accession>
<dbReference type="AlphaFoldDB" id="A0AAD4KPY1"/>